<keyword evidence="6 8" id="KW-0067">ATP-binding</keyword>
<dbReference type="UniPathway" id="UPA00241">
    <property type="reaction ID" value="UER00356"/>
</dbReference>
<dbReference type="Gene3D" id="3.40.50.300">
    <property type="entry name" value="P-loop containing nucleotide triphosphate hydrolases"/>
    <property type="match status" value="1"/>
</dbReference>
<organism evidence="10 11">
    <name type="scientific">Pisciglobus halotolerans</name>
    <dbReference type="NCBI Taxonomy" id="745365"/>
    <lineage>
        <taxon>Bacteria</taxon>
        <taxon>Bacillati</taxon>
        <taxon>Bacillota</taxon>
        <taxon>Bacilli</taxon>
        <taxon>Lactobacillales</taxon>
        <taxon>Carnobacteriaceae</taxon>
    </lineage>
</organism>
<dbReference type="CDD" id="cd02022">
    <property type="entry name" value="DPCK"/>
    <property type="match status" value="1"/>
</dbReference>
<dbReference type="SUPFAM" id="SSF52540">
    <property type="entry name" value="P-loop containing nucleoside triphosphate hydrolases"/>
    <property type="match status" value="1"/>
</dbReference>
<keyword evidence="3 8" id="KW-0808">Transferase</keyword>
<dbReference type="NCBIfam" id="TIGR00152">
    <property type="entry name" value="dephospho-CoA kinase"/>
    <property type="match status" value="1"/>
</dbReference>
<keyword evidence="4 8" id="KW-0547">Nucleotide-binding</keyword>
<evidence type="ECO:0000256" key="1">
    <source>
        <dbReference type="ARBA" id="ARBA00009018"/>
    </source>
</evidence>
<protein>
    <recommendedName>
        <fullName evidence="8 9">Dephospho-CoA kinase</fullName>
        <ecNumber evidence="8 9">2.7.1.24</ecNumber>
    </recommendedName>
    <alternativeName>
        <fullName evidence="8">Dephosphocoenzyme A kinase</fullName>
    </alternativeName>
</protein>
<keyword evidence="7 8" id="KW-0173">Coenzyme A biosynthesis</keyword>
<gene>
    <name evidence="8" type="primary">coaE</name>
    <name evidence="10" type="ORF">SAMN04489868_11531</name>
</gene>
<dbReference type="GO" id="GO:0005524">
    <property type="term" value="F:ATP binding"/>
    <property type="evidence" value="ECO:0007669"/>
    <property type="project" value="UniProtKB-UniRule"/>
</dbReference>
<dbReference type="InterPro" id="IPR001977">
    <property type="entry name" value="Depp_CoAkinase"/>
</dbReference>
<comment type="catalytic activity">
    <reaction evidence="8">
        <text>3'-dephospho-CoA + ATP = ADP + CoA + H(+)</text>
        <dbReference type="Rhea" id="RHEA:18245"/>
        <dbReference type="ChEBI" id="CHEBI:15378"/>
        <dbReference type="ChEBI" id="CHEBI:30616"/>
        <dbReference type="ChEBI" id="CHEBI:57287"/>
        <dbReference type="ChEBI" id="CHEBI:57328"/>
        <dbReference type="ChEBI" id="CHEBI:456216"/>
        <dbReference type="EC" id="2.7.1.24"/>
    </reaction>
</comment>
<comment type="subcellular location">
    <subcellularLocation>
        <location evidence="8">Cytoplasm</location>
    </subcellularLocation>
</comment>
<dbReference type="HAMAP" id="MF_00376">
    <property type="entry name" value="Dephospho_CoA_kinase"/>
    <property type="match status" value="1"/>
</dbReference>
<dbReference type="FunFam" id="3.40.50.300:FF:000991">
    <property type="entry name" value="Dephospho-CoA kinase"/>
    <property type="match status" value="1"/>
</dbReference>
<evidence type="ECO:0000256" key="3">
    <source>
        <dbReference type="ARBA" id="ARBA00022679"/>
    </source>
</evidence>
<dbReference type="Pfam" id="PF01121">
    <property type="entry name" value="CoaE"/>
    <property type="match status" value="1"/>
</dbReference>
<dbReference type="Proteomes" id="UP000198668">
    <property type="component" value="Unassembled WGS sequence"/>
</dbReference>
<dbReference type="InterPro" id="IPR027417">
    <property type="entry name" value="P-loop_NTPase"/>
</dbReference>
<evidence type="ECO:0000256" key="8">
    <source>
        <dbReference type="HAMAP-Rule" id="MF_00376"/>
    </source>
</evidence>
<comment type="similarity">
    <text evidence="1 8">Belongs to the CoaE family.</text>
</comment>
<dbReference type="OrthoDB" id="9812943at2"/>
<evidence type="ECO:0000256" key="7">
    <source>
        <dbReference type="ARBA" id="ARBA00022993"/>
    </source>
</evidence>
<evidence type="ECO:0000313" key="11">
    <source>
        <dbReference type="Proteomes" id="UP000198668"/>
    </source>
</evidence>
<evidence type="ECO:0000313" key="10">
    <source>
        <dbReference type="EMBL" id="SFH71141.1"/>
    </source>
</evidence>
<dbReference type="AlphaFoldDB" id="A0A1I3CAT7"/>
<comment type="pathway">
    <text evidence="8">Cofactor biosynthesis; coenzyme A biosynthesis; CoA from (R)-pantothenate: step 5/5.</text>
</comment>
<dbReference type="GO" id="GO:0004140">
    <property type="term" value="F:dephospho-CoA kinase activity"/>
    <property type="evidence" value="ECO:0007669"/>
    <property type="project" value="UniProtKB-UniRule"/>
</dbReference>
<evidence type="ECO:0000256" key="5">
    <source>
        <dbReference type="ARBA" id="ARBA00022777"/>
    </source>
</evidence>
<sequence>MKKCILGLTGSIGTGKSTVSTIFKQQRIPVVDADVGARAVVEPGTIGLKRIEKTFGSSVIAKDGTLDRKALGGIVFSDADKRQHLDRLLADLIYQWIQKEKDQYIAAGADLVVLDIPLLFEAGYDKEVDKVMVVTVTEETQLERLMKREQIKAEVAQAKIVAQLSIAEKVMRADYVIDNNGTKENTEKQVLHWLTKEGFAK</sequence>
<dbReference type="PANTHER" id="PTHR10695">
    <property type="entry name" value="DEPHOSPHO-COA KINASE-RELATED"/>
    <property type="match status" value="1"/>
</dbReference>
<proteinExistence type="inferred from homology"/>
<evidence type="ECO:0000256" key="2">
    <source>
        <dbReference type="ARBA" id="ARBA00022490"/>
    </source>
</evidence>
<feature type="binding site" evidence="8">
    <location>
        <begin position="13"/>
        <end position="18"/>
    </location>
    <ligand>
        <name>ATP</name>
        <dbReference type="ChEBI" id="CHEBI:30616"/>
    </ligand>
</feature>
<dbReference type="GO" id="GO:0005737">
    <property type="term" value="C:cytoplasm"/>
    <property type="evidence" value="ECO:0007669"/>
    <property type="project" value="UniProtKB-SubCell"/>
</dbReference>
<dbReference type="PROSITE" id="PS51219">
    <property type="entry name" value="DPCK"/>
    <property type="match status" value="1"/>
</dbReference>
<name>A0A1I3CAT7_9LACT</name>
<evidence type="ECO:0000256" key="6">
    <source>
        <dbReference type="ARBA" id="ARBA00022840"/>
    </source>
</evidence>
<keyword evidence="5 8" id="KW-0418">Kinase</keyword>
<dbReference type="EC" id="2.7.1.24" evidence="8 9"/>
<evidence type="ECO:0000256" key="4">
    <source>
        <dbReference type="ARBA" id="ARBA00022741"/>
    </source>
</evidence>
<keyword evidence="11" id="KW-1185">Reference proteome</keyword>
<evidence type="ECO:0000256" key="9">
    <source>
        <dbReference type="NCBIfam" id="TIGR00152"/>
    </source>
</evidence>
<comment type="function">
    <text evidence="8">Catalyzes the phosphorylation of the 3'-hydroxyl group of dephosphocoenzyme A to form coenzyme A.</text>
</comment>
<reference evidence="10 11" key="1">
    <citation type="submission" date="2016-10" db="EMBL/GenBank/DDBJ databases">
        <authorList>
            <person name="de Groot N.N."/>
        </authorList>
    </citation>
    <scope>NUCLEOTIDE SEQUENCE [LARGE SCALE GENOMIC DNA]</scope>
    <source>
        <strain evidence="10 11">DSM 27630</strain>
    </source>
</reference>
<dbReference type="PANTHER" id="PTHR10695:SF46">
    <property type="entry name" value="BIFUNCTIONAL COENZYME A SYNTHASE-RELATED"/>
    <property type="match status" value="1"/>
</dbReference>
<dbReference type="GO" id="GO:0015937">
    <property type="term" value="P:coenzyme A biosynthetic process"/>
    <property type="evidence" value="ECO:0007669"/>
    <property type="project" value="UniProtKB-UniRule"/>
</dbReference>
<dbReference type="RefSeq" id="WP_092092315.1">
    <property type="nucleotide sequence ID" value="NZ_FOQE01000015.1"/>
</dbReference>
<dbReference type="EMBL" id="FOQE01000015">
    <property type="protein sequence ID" value="SFH71141.1"/>
    <property type="molecule type" value="Genomic_DNA"/>
</dbReference>
<keyword evidence="2 8" id="KW-0963">Cytoplasm</keyword>
<accession>A0A1I3CAT7</accession>